<organism evidence="2 3">
    <name type="scientific">Taibaiella chishuiensis</name>
    <dbReference type="NCBI Taxonomy" id="1434707"/>
    <lineage>
        <taxon>Bacteria</taxon>
        <taxon>Pseudomonadati</taxon>
        <taxon>Bacteroidota</taxon>
        <taxon>Chitinophagia</taxon>
        <taxon>Chitinophagales</taxon>
        <taxon>Chitinophagaceae</taxon>
        <taxon>Taibaiella</taxon>
    </lineage>
</organism>
<gene>
    <name evidence="2" type="ORF">B0I18_11292</name>
</gene>
<evidence type="ECO:0000256" key="1">
    <source>
        <dbReference type="SAM" id="SignalP"/>
    </source>
</evidence>
<keyword evidence="3" id="KW-1185">Reference proteome</keyword>
<feature type="chain" id="PRO_5015146985" evidence="1">
    <location>
        <begin position="21"/>
        <end position="129"/>
    </location>
</feature>
<sequence>MKKILIAASLLLGIGTAASANSCTYINLTNCTYALSTQGGFVNVPPGNTFYASPANISNPGAPPSGTFSGAKIDLFPATTVGMYVGTGGPLSASSATAGVFPACNNSQAFTVSWNVGAAPNYDIVMLFF</sequence>
<name>A0A2P8CWD8_9BACT</name>
<reference evidence="2 3" key="1">
    <citation type="submission" date="2018-03" db="EMBL/GenBank/DDBJ databases">
        <title>Genomic Encyclopedia of Type Strains, Phase III (KMG-III): the genomes of soil and plant-associated and newly described type strains.</title>
        <authorList>
            <person name="Whitman W."/>
        </authorList>
    </citation>
    <scope>NUCLEOTIDE SEQUENCE [LARGE SCALE GENOMIC DNA]</scope>
    <source>
        <strain evidence="2 3">CGMCC 1.12700</strain>
    </source>
</reference>
<dbReference type="EMBL" id="PYGD01000012">
    <property type="protein sequence ID" value="PSK89291.1"/>
    <property type="molecule type" value="Genomic_DNA"/>
</dbReference>
<keyword evidence="1" id="KW-0732">Signal</keyword>
<comment type="caution">
    <text evidence="2">The sequence shown here is derived from an EMBL/GenBank/DDBJ whole genome shotgun (WGS) entry which is preliminary data.</text>
</comment>
<dbReference type="RefSeq" id="WP_106524943.1">
    <property type="nucleotide sequence ID" value="NZ_PYGD01000012.1"/>
</dbReference>
<proteinExistence type="predicted"/>
<evidence type="ECO:0000313" key="2">
    <source>
        <dbReference type="EMBL" id="PSK89291.1"/>
    </source>
</evidence>
<dbReference type="Proteomes" id="UP000240572">
    <property type="component" value="Unassembled WGS sequence"/>
</dbReference>
<dbReference type="AlphaFoldDB" id="A0A2P8CWD8"/>
<evidence type="ECO:0000313" key="3">
    <source>
        <dbReference type="Proteomes" id="UP000240572"/>
    </source>
</evidence>
<accession>A0A2P8CWD8</accession>
<protein>
    <submittedName>
        <fullName evidence="2">Uncharacterized protein</fullName>
    </submittedName>
</protein>
<feature type="signal peptide" evidence="1">
    <location>
        <begin position="1"/>
        <end position="20"/>
    </location>
</feature>